<dbReference type="Proteomes" id="UP000759103">
    <property type="component" value="Unassembled WGS sequence"/>
</dbReference>
<dbReference type="InterPro" id="IPR014059">
    <property type="entry name" value="TraI/TrwC_relax"/>
</dbReference>
<evidence type="ECO:0000256" key="1">
    <source>
        <dbReference type="SAM" id="MobiDB-lite"/>
    </source>
</evidence>
<feature type="domain" description="TrwC relaxase" evidence="2">
    <location>
        <begin position="15"/>
        <end position="286"/>
    </location>
</feature>
<proteinExistence type="predicted"/>
<dbReference type="CDD" id="cd17933">
    <property type="entry name" value="DEXSc_RecD-like"/>
    <property type="match status" value="1"/>
</dbReference>
<dbReference type="Pfam" id="PF13604">
    <property type="entry name" value="AAA_30"/>
    <property type="match status" value="1"/>
</dbReference>
<evidence type="ECO:0000313" key="4">
    <source>
        <dbReference type="Proteomes" id="UP000759103"/>
    </source>
</evidence>
<dbReference type="NCBIfam" id="NF041492">
    <property type="entry name" value="MobF"/>
    <property type="match status" value="1"/>
</dbReference>
<feature type="region of interest" description="Disordered" evidence="1">
    <location>
        <begin position="915"/>
        <end position="959"/>
    </location>
</feature>
<dbReference type="NCBIfam" id="TIGR02686">
    <property type="entry name" value="relax_trwC"/>
    <property type="match status" value="1"/>
</dbReference>
<sequence length="959" mass="104907">MLSQHVIKRGDVDRIASYYGDSEDDYYAKEGESQEWQGKGAEALGLSGAVDSKTFRKLLAGEIGPGEHARTSTRNDSNQRLGIDLTFSAPKSVALQALVGGDVDLIKAHDEAVRRTLEKIEALAQAKTKAKGVTSVETTGNLIIAKFRHETTREKEPLLHTHAVALNLTQRADGKWRALKNDAIINAVKVMGPAYRAELADILQKQGRQLRFGRDGMFELAHITREQIEASSTRGQQIERRLAEKGLTRETASGDQKQIATMETRVSKERNVDRAKLHADWQAHSKSIGIDFERGRPGAAKGDTHLAERELGDRDEGDAAARAAVRYAIKHIAEREAVMGRGDLQDTAVRHGVGTVTLARIDAEIDRQVKQGRLVAGAPEYRNASELNGPRMTSAALVQQRVVAGADPSAAAREVRQEIGRGNYVQTEQRYTTPTAIERERSILNIEKQGRGKLAPIMGEKAAAEHFARAPLNAGQRDAATLMLATTNRVVGVQGYAGTGKSHMLDTAKERIEDAGFKVRVLAPYGSQVKALRELNVEANTLASFLKAKDKGLTDKTVLVVDEAGTVPARQMQQLLQLAEKAGARVVMMGDTAQTKAIEAGKPYDQLQAAGMATAGMTEIMRQKDPLLKEAVELAAEGKARASVAKITDVRMIEDDRERHKAVATEYTKLSPEDRAKTIIVTGINDARREINRNVREQLSLEGNGEVHSALTRRDTTQAERAHAKNYDVGDTIQPERNFPKFGLKAGELYTVLDNATPGNVLTVRGEDGAELQFDPAKVKQLSVYETTRLEFSPGDVVRATRNDASRDLANGERYTVTEASAGSVKISDGKREIELPTNRPIHLDHAYATTVHSSQGLTEDRVLIDAKTTSRTTAQDVYYVAISRARHAATIFTESLKKLPDAVARINEKSAALELGRDRDGKFGKANPGAVEKGRGDRDRAAQQRPPEKAADRDYERA</sequence>
<dbReference type="CDD" id="cd18809">
    <property type="entry name" value="SF1_C_RecD"/>
    <property type="match status" value="1"/>
</dbReference>
<keyword evidence="4" id="KW-1185">Reference proteome</keyword>
<protein>
    <submittedName>
        <fullName evidence="3">Conjugative relaxase</fullName>
    </submittedName>
</protein>
<dbReference type="RefSeq" id="WP_219750730.1">
    <property type="nucleotide sequence ID" value="NZ_JAHXZN010000016.1"/>
</dbReference>
<dbReference type="Pfam" id="PF08751">
    <property type="entry name" value="TrwC"/>
    <property type="match status" value="1"/>
</dbReference>
<comment type="caution">
    <text evidence="3">The sequence shown here is derived from an EMBL/GenBank/DDBJ whole genome shotgun (WGS) entry which is preliminary data.</text>
</comment>
<dbReference type="EMBL" id="JAHXZN010000016">
    <property type="protein sequence ID" value="MBW6533207.1"/>
    <property type="molecule type" value="Genomic_DNA"/>
</dbReference>
<dbReference type="SUPFAM" id="SSF55464">
    <property type="entry name" value="Origin of replication-binding domain, RBD-like"/>
    <property type="match status" value="1"/>
</dbReference>
<evidence type="ECO:0000259" key="2">
    <source>
        <dbReference type="Pfam" id="PF08751"/>
    </source>
</evidence>
<feature type="compositionally biased region" description="Basic and acidic residues" evidence="1">
    <location>
        <begin position="933"/>
        <end position="959"/>
    </location>
</feature>
<reference evidence="3 4" key="1">
    <citation type="submission" date="2021-07" db="EMBL/GenBank/DDBJ databases">
        <title>Sphingomonas sp.</title>
        <authorList>
            <person name="Feng G."/>
            <person name="Li J."/>
            <person name="Pan M."/>
        </authorList>
    </citation>
    <scope>NUCLEOTIDE SEQUENCE [LARGE SCALE GENOMIC DNA]</scope>
    <source>
        <strain evidence="3 4">RRHST34</strain>
    </source>
</reference>
<accession>A0ABS7BUC3</accession>
<evidence type="ECO:0000313" key="3">
    <source>
        <dbReference type="EMBL" id="MBW6533207.1"/>
    </source>
</evidence>
<dbReference type="InterPro" id="IPR014862">
    <property type="entry name" value="TrwC"/>
</dbReference>
<dbReference type="InterPro" id="IPR027417">
    <property type="entry name" value="P-loop_NTPase"/>
</dbReference>
<dbReference type="Gene3D" id="3.40.50.300">
    <property type="entry name" value="P-loop containing nucleotide triphosphate hydrolases"/>
    <property type="match status" value="2"/>
</dbReference>
<name>A0ABS7BUC3_9SPHN</name>
<gene>
    <name evidence="3" type="ORF">KZ820_20895</name>
</gene>
<dbReference type="SUPFAM" id="SSF52540">
    <property type="entry name" value="P-loop containing nucleoside triphosphate hydrolases"/>
    <property type="match status" value="1"/>
</dbReference>
<organism evidence="3 4">
    <name type="scientific">Sphingomonas citri</name>
    <dbReference type="NCBI Taxonomy" id="2862499"/>
    <lineage>
        <taxon>Bacteria</taxon>
        <taxon>Pseudomonadati</taxon>
        <taxon>Pseudomonadota</taxon>
        <taxon>Alphaproteobacteria</taxon>
        <taxon>Sphingomonadales</taxon>
        <taxon>Sphingomonadaceae</taxon>
        <taxon>Sphingomonas</taxon>
    </lineage>
</organism>